<evidence type="ECO:0000256" key="1">
    <source>
        <dbReference type="SAM" id="MobiDB-lite"/>
    </source>
</evidence>
<dbReference type="EMBL" id="JAVDPF010000022">
    <property type="protein sequence ID" value="KAL1873309.1"/>
    <property type="molecule type" value="Genomic_DNA"/>
</dbReference>
<proteinExistence type="predicted"/>
<reference evidence="3 4" key="1">
    <citation type="journal article" date="2024" name="IMA Fungus">
        <title>IMA Genome - F19 : A genome assembly and annotation guide to empower mycologists, including annotated draft genome sequences of Ceratocystis pirilliformis, Diaporthe australafricana, Fusarium ophioides, Paecilomyces lecythidis, and Sporothrix stenoceras.</title>
        <authorList>
            <person name="Aylward J."/>
            <person name="Wilson A.M."/>
            <person name="Visagie C.M."/>
            <person name="Spraker J."/>
            <person name="Barnes I."/>
            <person name="Buitendag C."/>
            <person name="Ceriani C."/>
            <person name="Del Mar Angel L."/>
            <person name="du Plessis D."/>
            <person name="Fuchs T."/>
            <person name="Gasser K."/>
            <person name="Kramer D."/>
            <person name="Li W."/>
            <person name="Munsamy K."/>
            <person name="Piso A."/>
            <person name="Price J.L."/>
            <person name="Sonnekus B."/>
            <person name="Thomas C."/>
            <person name="van der Nest A."/>
            <person name="van Dijk A."/>
            <person name="van Heerden A."/>
            <person name="van Vuuren N."/>
            <person name="Yilmaz N."/>
            <person name="Duong T.A."/>
            <person name="van der Merwe N.A."/>
            <person name="Wingfield M.J."/>
            <person name="Wingfield B.D."/>
        </authorList>
    </citation>
    <scope>NUCLEOTIDE SEQUENCE [LARGE SCALE GENOMIC DNA]</scope>
    <source>
        <strain evidence="3 4">CMW 18167</strain>
    </source>
</reference>
<feature type="compositionally biased region" description="Low complexity" evidence="1">
    <location>
        <begin position="45"/>
        <end position="56"/>
    </location>
</feature>
<protein>
    <submittedName>
        <fullName evidence="3">Uncharacterized protein</fullName>
    </submittedName>
</protein>
<keyword evidence="4" id="KW-1185">Reference proteome</keyword>
<keyword evidence="2" id="KW-0812">Transmembrane</keyword>
<feature type="compositionally biased region" description="Basic and acidic residues" evidence="1">
    <location>
        <begin position="95"/>
        <end position="110"/>
    </location>
</feature>
<comment type="caution">
    <text evidence="3">The sequence shown here is derived from an EMBL/GenBank/DDBJ whole genome shotgun (WGS) entry which is preliminary data.</text>
</comment>
<name>A0ABR3XBJ9_9EURO</name>
<evidence type="ECO:0000256" key="2">
    <source>
        <dbReference type="SAM" id="Phobius"/>
    </source>
</evidence>
<sequence>MDDIETNGLPDSPSMELGEIREDAPANPNTSTSAYTADDERSNIPGPFQQPQGPRGRQQRRQQDRRRNLSRSRHRCRCRCGCEACFCDESWPAEDPDRTPRASEHMDLRPDFTYPTEINPENFTDRIYGLGLDDFMEMMDPDDNYRWGTTQRQYWLPEGYHQIPTPHYPRAIRNMDFLDWNKYYYSSYGRFEDPFASTIHPQADFQTADYSPVFHVHDHRHLHRDDKWQYRNQQRRTVPSSSRAMPTHAEAMQEIARPTSYFLNILHLFATLIILYGAVRPYLLELHLNNAAASA</sequence>
<feature type="region of interest" description="Disordered" evidence="1">
    <location>
        <begin position="1"/>
        <end position="68"/>
    </location>
</feature>
<feature type="transmembrane region" description="Helical" evidence="2">
    <location>
        <begin position="261"/>
        <end position="279"/>
    </location>
</feature>
<evidence type="ECO:0000313" key="4">
    <source>
        <dbReference type="Proteomes" id="UP001583193"/>
    </source>
</evidence>
<gene>
    <name evidence="3" type="ORF">Plec18167_006358</name>
</gene>
<dbReference type="Proteomes" id="UP001583193">
    <property type="component" value="Unassembled WGS sequence"/>
</dbReference>
<keyword evidence="2" id="KW-1133">Transmembrane helix</keyword>
<feature type="region of interest" description="Disordered" evidence="1">
    <location>
        <begin position="93"/>
        <end position="116"/>
    </location>
</feature>
<organism evidence="3 4">
    <name type="scientific">Paecilomyces lecythidis</name>
    <dbReference type="NCBI Taxonomy" id="3004212"/>
    <lineage>
        <taxon>Eukaryota</taxon>
        <taxon>Fungi</taxon>
        <taxon>Dikarya</taxon>
        <taxon>Ascomycota</taxon>
        <taxon>Pezizomycotina</taxon>
        <taxon>Eurotiomycetes</taxon>
        <taxon>Eurotiomycetidae</taxon>
        <taxon>Eurotiales</taxon>
        <taxon>Thermoascaceae</taxon>
        <taxon>Paecilomyces</taxon>
    </lineage>
</organism>
<evidence type="ECO:0000313" key="3">
    <source>
        <dbReference type="EMBL" id="KAL1873309.1"/>
    </source>
</evidence>
<keyword evidence="2" id="KW-0472">Membrane</keyword>
<accession>A0ABR3XBJ9</accession>